<reference evidence="1 2" key="1">
    <citation type="submission" date="2018-01" db="EMBL/GenBank/DDBJ databases">
        <title>The draft genome of Hanstruepera neustonica JCM19743.</title>
        <authorList>
            <person name="He R.-H."/>
            <person name="Du Z.-J."/>
        </authorList>
    </citation>
    <scope>NUCLEOTIDE SEQUENCE [LARGE SCALE GENOMIC DNA]</scope>
    <source>
        <strain evidence="1 2">JCM19743</strain>
    </source>
</reference>
<comment type="caution">
    <text evidence="1">The sequence shown here is derived from an EMBL/GenBank/DDBJ whole genome shotgun (WGS) entry which is preliminary data.</text>
</comment>
<evidence type="ECO:0000313" key="1">
    <source>
        <dbReference type="EMBL" id="PNQ75374.1"/>
    </source>
</evidence>
<dbReference type="RefSeq" id="WP_103051219.1">
    <property type="nucleotide sequence ID" value="NZ_POWF01000001.1"/>
</dbReference>
<dbReference type="AlphaFoldDB" id="A0A2K1E509"/>
<protein>
    <submittedName>
        <fullName evidence="1">SusD/RagB family nutrient-binding outer membrane lipoprotein</fullName>
    </submittedName>
</protein>
<accession>A0A2K1E509</accession>
<keyword evidence="1" id="KW-0449">Lipoprotein</keyword>
<keyword evidence="2" id="KW-1185">Reference proteome</keyword>
<gene>
    <name evidence="1" type="ORF">C1T31_04380</name>
</gene>
<dbReference type="InterPro" id="IPR041662">
    <property type="entry name" value="SusD-like_2"/>
</dbReference>
<name>A0A2K1E509_9FLAO</name>
<dbReference type="SUPFAM" id="SSF48452">
    <property type="entry name" value="TPR-like"/>
    <property type="match status" value="1"/>
</dbReference>
<dbReference type="EMBL" id="POWF01000001">
    <property type="protein sequence ID" value="PNQ75374.1"/>
    <property type="molecule type" value="Genomic_DNA"/>
</dbReference>
<dbReference type="Gene3D" id="1.25.40.390">
    <property type="match status" value="1"/>
</dbReference>
<sequence length="499" mass="55008">MKNIFKYLTILVITLGLSSCSDYLDINDPVNDPSASTVTPDLILAGAMTRTYSAQGVTMNRLGNVFMNNWSANVNSFTGGFNEEYQLILSSNFYSAIWDNTYLRVKNFDLIIDSEFLNYENHKAIAKIMKSFYMQYIVDLYGDCPYSQAFDLETSTPAYDNDQAIYRSLITEIDGAIDLINNNTVTTLPVGEEDVIFDGDMSMWVKMANTLKLRILMRQATLAETDGETATYLNEQFANLDQDFLTTSAVVQPGYNNNEGLQNPFYSTHGFDTAGNMTTTNRFIRASQYAQEFLDGTLTGVTDQRITSIYAPIPGATTPTGVVGVDQDIDSGDPNIPAEISGLGTGLIIDSSQDGYIMLAAESYFLQAEAAFRGYISGDAKALFQSGIMASFAHYGLDGTAYITQSNTVPELGWDGSSNKIEAIMTQKWIATNGINGIESWVEYVRTGYPDVPLAQSAQRPTKPNRLMYPASELVGNAANVPNQTQNDAFTTKIFWDNN</sequence>
<evidence type="ECO:0000313" key="2">
    <source>
        <dbReference type="Proteomes" id="UP000236641"/>
    </source>
</evidence>
<proteinExistence type="predicted"/>
<dbReference type="PROSITE" id="PS51257">
    <property type="entry name" value="PROKAR_LIPOPROTEIN"/>
    <property type="match status" value="1"/>
</dbReference>
<dbReference type="InterPro" id="IPR011990">
    <property type="entry name" value="TPR-like_helical_dom_sf"/>
</dbReference>
<organism evidence="1 2">
    <name type="scientific">Hanstruepera neustonica</name>
    <dbReference type="NCBI Taxonomy" id="1445657"/>
    <lineage>
        <taxon>Bacteria</taxon>
        <taxon>Pseudomonadati</taxon>
        <taxon>Bacteroidota</taxon>
        <taxon>Flavobacteriia</taxon>
        <taxon>Flavobacteriales</taxon>
        <taxon>Flavobacteriaceae</taxon>
        <taxon>Hanstruepera</taxon>
    </lineage>
</organism>
<dbReference type="OrthoDB" id="725917at2"/>
<dbReference type="Proteomes" id="UP000236641">
    <property type="component" value="Unassembled WGS sequence"/>
</dbReference>
<dbReference type="Pfam" id="PF12771">
    <property type="entry name" value="SusD-like_2"/>
    <property type="match status" value="1"/>
</dbReference>